<dbReference type="InterPro" id="IPR004344">
    <property type="entry name" value="TTL/TTLL_fam"/>
</dbReference>
<dbReference type="GO" id="GO:0036064">
    <property type="term" value="C:ciliary basal body"/>
    <property type="evidence" value="ECO:0007669"/>
    <property type="project" value="TreeGrafter"/>
</dbReference>
<dbReference type="PANTHER" id="PTHR12241">
    <property type="entry name" value="TUBULIN POLYGLUTAMYLASE"/>
    <property type="match status" value="1"/>
</dbReference>
<keyword evidence="2" id="KW-0436">Ligase</keyword>
<dbReference type="PANTHER" id="PTHR12241:SF162">
    <property type="entry name" value="TUBULIN MONOGLUTAMYLASE TTLL4"/>
    <property type="match status" value="1"/>
</dbReference>
<proteinExistence type="inferred from homology"/>
<protein>
    <submittedName>
        <fullName evidence="6">CRE-TTLL-4 protein</fullName>
    </submittedName>
</protein>
<reference evidence="7 9" key="2">
    <citation type="submission" date="2019-12" db="EMBL/GenBank/DDBJ databases">
        <title>Chromosome-level assembly of the Caenorhabditis remanei genome.</title>
        <authorList>
            <person name="Teterina A.A."/>
            <person name="Willis J.H."/>
            <person name="Phillips P.C."/>
        </authorList>
    </citation>
    <scope>NUCLEOTIDE SEQUENCE [LARGE SCALE GENOMIC DNA]</scope>
    <source>
        <strain evidence="7 9">PX506</strain>
        <tissue evidence="7">Whole organism</tissue>
    </source>
</reference>
<keyword evidence="3" id="KW-0547">Nucleotide-binding</keyword>
<dbReference type="Pfam" id="PF03133">
    <property type="entry name" value="TTL"/>
    <property type="match status" value="1"/>
</dbReference>
<dbReference type="GO" id="GO:0015631">
    <property type="term" value="F:tubulin binding"/>
    <property type="evidence" value="ECO:0007669"/>
    <property type="project" value="TreeGrafter"/>
</dbReference>
<dbReference type="GO" id="GO:0005524">
    <property type="term" value="F:ATP binding"/>
    <property type="evidence" value="ECO:0007669"/>
    <property type="project" value="UniProtKB-KW"/>
</dbReference>
<dbReference type="KEGG" id="crq:GCK72_009601"/>
<accession>E3LRY3</accession>
<keyword evidence="4" id="KW-0067">ATP-binding</keyword>
<evidence type="ECO:0000256" key="1">
    <source>
        <dbReference type="ARBA" id="ARBA00006820"/>
    </source>
</evidence>
<dbReference type="GO" id="GO:0070740">
    <property type="term" value="F:tubulin-glutamic acid ligase activity"/>
    <property type="evidence" value="ECO:0007669"/>
    <property type="project" value="EnsemblMetazoa"/>
</dbReference>
<dbReference type="OrthoDB" id="202825at2759"/>
<dbReference type="GeneID" id="9825255"/>
<feature type="region of interest" description="Disordered" evidence="5">
    <location>
        <begin position="1"/>
        <end position="31"/>
    </location>
</feature>
<keyword evidence="8" id="KW-1185">Reference proteome</keyword>
<name>E3LRY3_CAERE</name>
<dbReference type="SUPFAM" id="SSF56059">
    <property type="entry name" value="Glutathione synthetase ATP-binding domain-like"/>
    <property type="match status" value="1"/>
</dbReference>
<dbReference type="Proteomes" id="UP000008281">
    <property type="component" value="Unassembled WGS sequence"/>
</dbReference>
<evidence type="ECO:0000313" key="7">
    <source>
        <dbReference type="EMBL" id="KAF1761345.1"/>
    </source>
</evidence>
<dbReference type="Proteomes" id="UP000483820">
    <property type="component" value="Chromosome III"/>
</dbReference>
<dbReference type="FunCoup" id="E3LRY3">
    <property type="interactions" value="1237"/>
</dbReference>
<dbReference type="GO" id="GO:0000226">
    <property type="term" value="P:microtubule cytoskeleton organization"/>
    <property type="evidence" value="ECO:0007669"/>
    <property type="project" value="TreeGrafter"/>
</dbReference>
<evidence type="ECO:0000256" key="5">
    <source>
        <dbReference type="SAM" id="MobiDB-lite"/>
    </source>
</evidence>
<dbReference type="EMBL" id="DS268414">
    <property type="protein sequence ID" value="EFP09610.1"/>
    <property type="molecule type" value="Genomic_DNA"/>
</dbReference>
<dbReference type="eggNOG" id="KOG2156">
    <property type="taxonomic scope" value="Eukaryota"/>
</dbReference>
<evidence type="ECO:0000256" key="4">
    <source>
        <dbReference type="ARBA" id="ARBA00022840"/>
    </source>
</evidence>
<dbReference type="Gene3D" id="3.30.470.20">
    <property type="entry name" value="ATP-grasp fold, B domain"/>
    <property type="match status" value="1"/>
</dbReference>
<dbReference type="InParanoid" id="E3LRY3"/>
<evidence type="ECO:0000313" key="9">
    <source>
        <dbReference type="Proteomes" id="UP000483820"/>
    </source>
</evidence>
<dbReference type="HOGENOM" id="CLU_010131_8_1_1"/>
<evidence type="ECO:0000256" key="3">
    <source>
        <dbReference type="ARBA" id="ARBA00022741"/>
    </source>
</evidence>
<dbReference type="PROSITE" id="PS51221">
    <property type="entry name" value="TTL"/>
    <property type="match status" value="1"/>
</dbReference>
<organism evidence="8">
    <name type="scientific">Caenorhabditis remanei</name>
    <name type="common">Caenorhabditis vulgaris</name>
    <dbReference type="NCBI Taxonomy" id="31234"/>
    <lineage>
        <taxon>Eukaryota</taxon>
        <taxon>Metazoa</taxon>
        <taxon>Ecdysozoa</taxon>
        <taxon>Nematoda</taxon>
        <taxon>Chromadorea</taxon>
        <taxon>Rhabditida</taxon>
        <taxon>Rhabditina</taxon>
        <taxon>Rhabditomorpha</taxon>
        <taxon>Rhabditoidea</taxon>
        <taxon>Rhabditidae</taxon>
        <taxon>Peloderinae</taxon>
        <taxon>Caenorhabditis</taxon>
    </lineage>
</organism>
<gene>
    <name evidence="6" type="primary">Cre-ttll-4</name>
    <name evidence="6" type="ORF">CRE_25506</name>
    <name evidence="7" type="ORF">GCK72_009601</name>
</gene>
<dbReference type="RefSeq" id="XP_003113356.1">
    <property type="nucleotide sequence ID" value="XM_003113308.1"/>
</dbReference>
<dbReference type="FunFam" id="3.30.470.20:FF:000116">
    <property type="entry name" value="Tubulin polyglutamylase ttll-4"/>
    <property type="match status" value="1"/>
</dbReference>
<evidence type="ECO:0000256" key="2">
    <source>
        <dbReference type="ARBA" id="ARBA00022598"/>
    </source>
</evidence>
<dbReference type="OMA" id="FWIGYWG"/>
<dbReference type="AlphaFoldDB" id="E3LRY3"/>
<comment type="similarity">
    <text evidence="1">Belongs to the tubulin--tyrosine ligase family.</text>
</comment>
<reference evidence="6" key="1">
    <citation type="submission" date="2007-07" db="EMBL/GenBank/DDBJ databases">
        <title>PCAP assembly of the Caenorhabditis remanei genome.</title>
        <authorList>
            <consortium name="The Caenorhabditis remanei Sequencing Consortium"/>
            <person name="Wilson R.K."/>
        </authorList>
    </citation>
    <scope>NUCLEOTIDE SEQUENCE [LARGE SCALE GENOMIC DNA]</scope>
    <source>
        <strain evidence="6">PB4641</strain>
    </source>
</reference>
<dbReference type="EMBL" id="WUAV01000003">
    <property type="protein sequence ID" value="KAF1761345.1"/>
    <property type="molecule type" value="Genomic_DNA"/>
</dbReference>
<dbReference type="CTD" id="9825255"/>
<evidence type="ECO:0000313" key="8">
    <source>
        <dbReference type="Proteomes" id="UP000008281"/>
    </source>
</evidence>
<feature type="compositionally biased region" description="Polar residues" evidence="5">
    <location>
        <begin position="1"/>
        <end position="18"/>
    </location>
</feature>
<evidence type="ECO:0000313" key="6">
    <source>
        <dbReference type="EMBL" id="EFP09610.1"/>
    </source>
</evidence>
<dbReference type="GO" id="GO:0034606">
    <property type="term" value="P:response to hermaphrodite contact"/>
    <property type="evidence" value="ECO:0007669"/>
    <property type="project" value="EnsemblMetazoa"/>
</dbReference>
<dbReference type="STRING" id="31234.E3LRY3"/>
<sequence length="596" mass="68539">MSSGYSSAPSVSHTSSDTDLNRIDSCDDGVDETSDEQRMCGLSELVTSCLTSSKSSRQKSYDDDDGVEIEIVGTLKKSKSKKTKVLCPAHANIKKENPNISPFLKSSQFTDVPPTIRFYTKGTKVTKPTRKIQSRLTWCHNSLLPIVMRQTLSASHFTIVDESLFYIGYWGRHLKSAQYRALQPHQKVNHFPGAFHIGRKDRLWMHIRNMQERFEGEFDIMPFTYVLPTDRPELMKYLETDANRHVIIKPPASARGTGITVTRKPKDFPITATLVAQHYIERPLTINRAKFDLRLYAYVPTFEPLRVYIYDQGLVRFASVPYNPSVLSISNKYMHLTNYSINKLAEADGVANKPVPKWTLEHLWDHFDQLGVDRKKIQKQIEDVIVKAFICCEKPIREHMSRFLEQEFICYELFGIDIILDEDYKPWLLEVNISPSLHSGTPLDISVKAPLAKDVLNLAGIYVPPSTDKLNTADYSCRPRNGSKSREQLIKEASWVAAYKEQLGVIDNRIFKRLTPEDTRALVEFEDELERIGDFKLVFPTAHTSHYQKYFAEPIYMNILLQQWQVAQEDDRSIGVNRLEQLCRQKHMQSDQEASF</sequence>